<keyword evidence="1" id="KW-0805">Transcription regulation</keyword>
<dbReference type="InterPro" id="IPR008920">
    <property type="entry name" value="TF_FadR/GntR_C"/>
</dbReference>
<name>X0XH97_9ZZZZ</name>
<evidence type="ECO:0000313" key="5">
    <source>
        <dbReference type="EMBL" id="GAG34797.1"/>
    </source>
</evidence>
<dbReference type="Gene3D" id="1.20.120.530">
    <property type="entry name" value="GntR ligand-binding domain-like"/>
    <property type="match status" value="1"/>
</dbReference>
<dbReference type="Pfam" id="PF07729">
    <property type="entry name" value="FCD"/>
    <property type="match status" value="1"/>
</dbReference>
<dbReference type="SUPFAM" id="SSF48008">
    <property type="entry name" value="GntR ligand-binding domain-like"/>
    <property type="match status" value="1"/>
</dbReference>
<keyword evidence="2" id="KW-0238">DNA-binding</keyword>
<dbReference type="InterPro" id="IPR011711">
    <property type="entry name" value="GntR_C"/>
</dbReference>
<dbReference type="EMBL" id="BARS01045622">
    <property type="protein sequence ID" value="GAG34797.1"/>
    <property type="molecule type" value="Genomic_DNA"/>
</dbReference>
<protein>
    <recommendedName>
        <fullName evidence="4">GntR C-terminal domain-containing protein</fullName>
    </recommendedName>
</protein>
<evidence type="ECO:0000256" key="2">
    <source>
        <dbReference type="ARBA" id="ARBA00023125"/>
    </source>
</evidence>
<feature type="non-terminal residue" evidence="5">
    <location>
        <position position="1"/>
    </location>
</feature>
<accession>X0XH97</accession>
<evidence type="ECO:0000256" key="1">
    <source>
        <dbReference type="ARBA" id="ARBA00023015"/>
    </source>
</evidence>
<evidence type="ECO:0000259" key="4">
    <source>
        <dbReference type="Pfam" id="PF07729"/>
    </source>
</evidence>
<keyword evidence="3" id="KW-0804">Transcription</keyword>
<gene>
    <name evidence="5" type="ORF">S01H1_68780</name>
</gene>
<dbReference type="GO" id="GO:0003677">
    <property type="term" value="F:DNA binding"/>
    <property type="evidence" value="ECO:0007669"/>
    <property type="project" value="UniProtKB-KW"/>
</dbReference>
<proteinExistence type="predicted"/>
<organism evidence="5">
    <name type="scientific">marine sediment metagenome</name>
    <dbReference type="NCBI Taxonomy" id="412755"/>
    <lineage>
        <taxon>unclassified sequences</taxon>
        <taxon>metagenomes</taxon>
        <taxon>ecological metagenomes</taxon>
    </lineage>
</organism>
<comment type="caution">
    <text evidence="5">The sequence shown here is derived from an EMBL/GenBank/DDBJ whole genome shotgun (WGS) entry which is preliminary data.</text>
</comment>
<evidence type="ECO:0000256" key="3">
    <source>
        <dbReference type="ARBA" id="ARBA00023163"/>
    </source>
</evidence>
<sequence length="101" mass="12177">ILNNYLKEFKKYCQSNNKIKYRSKDIKFHHYLIESTENELIVKFIDSLNTYLVTFSKGILDLEESYKDHEILINSIINKDIDRTLIILKRHFDNVRNKLLV</sequence>
<dbReference type="AlphaFoldDB" id="X0XH97"/>
<feature type="domain" description="GntR C-terminal" evidence="4">
    <location>
        <begin position="4"/>
        <end position="93"/>
    </location>
</feature>
<reference evidence="5" key="1">
    <citation type="journal article" date="2014" name="Front. Microbiol.">
        <title>High frequency of phylogenetically diverse reductive dehalogenase-homologous genes in deep subseafloor sedimentary metagenomes.</title>
        <authorList>
            <person name="Kawai M."/>
            <person name="Futagami T."/>
            <person name="Toyoda A."/>
            <person name="Takaki Y."/>
            <person name="Nishi S."/>
            <person name="Hori S."/>
            <person name="Arai W."/>
            <person name="Tsubouchi T."/>
            <person name="Morono Y."/>
            <person name="Uchiyama I."/>
            <person name="Ito T."/>
            <person name="Fujiyama A."/>
            <person name="Inagaki F."/>
            <person name="Takami H."/>
        </authorList>
    </citation>
    <scope>NUCLEOTIDE SEQUENCE</scope>
    <source>
        <strain evidence="5">Expedition CK06-06</strain>
    </source>
</reference>